<accession>A0A926D7G3</accession>
<sequence>MAEKDILMHVRREDSGAPANDYDILYPKTLERLVVDENGIILKDKMDTKLDKVLYTPEDILTKVKTVDGEGSGLDADTVDGMHAAGILAAARKDIISLTNSVDASVTGPAKWAELIVPVDSIIGQVGSKFTVSNGRVVIPSGVSAILVSCAVGQQPSQFVSDQCARIYVLRNGQTAVRRDSWANNDKVSEYTWYTAQIQPVLITGVQTGDLIELRVSCGGGGEGKTVTVSSAMAILTVQEV</sequence>
<dbReference type="Proteomes" id="UP000623172">
    <property type="component" value="Unassembled WGS sequence"/>
</dbReference>
<evidence type="ECO:0000313" key="1">
    <source>
        <dbReference type="EMBL" id="MBC8531765.1"/>
    </source>
</evidence>
<keyword evidence="2" id="KW-1185">Reference proteome</keyword>
<protein>
    <submittedName>
        <fullName evidence="1">Uncharacterized protein</fullName>
    </submittedName>
</protein>
<proteinExistence type="predicted"/>
<comment type="caution">
    <text evidence="1">The sequence shown here is derived from an EMBL/GenBank/DDBJ whole genome shotgun (WGS) entry which is preliminary data.</text>
</comment>
<reference evidence="1" key="1">
    <citation type="submission" date="2020-08" db="EMBL/GenBank/DDBJ databases">
        <title>Genome public.</title>
        <authorList>
            <person name="Liu C."/>
            <person name="Sun Q."/>
        </authorList>
    </citation>
    <scope>NUCLEOTIDE SEQUENCE</scope>
    <source>
        <strain evidence="1">NSJ-53</strain>
    </source>
</reference>
<evidence type="ECO:0000313" key="2">
    <source>
        <dbReference type="Proteomes" id="UP000623172"/>
    </source>
</evidence>
<dbReference type="AlphaFoldDB" id="A0A926D7G3"/>
<dbReference type="EMBL" id="JACRSR010000003">
    <property type="protein sequence ID" value="MBC8531765.1"/>
    <property type="molecule type" value="Genomic_DNA"/>
</dbReference>
<name>A0A926D7G3_9FIRM</name>
<gene>
    <name evidence="1" type="ORF">H8696_07875</name>
</gene>
<dbReference type="RefSeq" id="WP_249316385.1">
    <property type="nucleotide sequence ID" value="NZ_JACRSR010000003.1"/>
</dbReference>
<organism evidence="1 2">
    <name type="scientific">Gehongia tenuis</name>
    <dbReference type="NCBI Taxonomy" id="2763655"/>
    <lineage>
        <taxon>Bacteria</taxon>
        <taxon>Bacillati</taxon>
        <taxon>Bacillota</taxon>
        <taxon>Clostridia</taxon>
        <taxon>Christensenellales</taxon>
        <taxon>Christensenellaceae</taxon>
        <taxon>Gehongia</taxon>
    </lineage>
</organism>